<evidence type="ECO:0000259" key="2">
    <source>
        <dbReference type="SMART" id="SM00932"/>
    </source>
</evidence>
<dbReference type="GO" id="GO:0051536">
    <property type="term" value="F:iron-sulfur cluster binding"/>
    <property type="evidence" value="ECO:0007669"/>
    <property type="project" value="InterPro"/>
</dbReference>
<dbReference type="PANTHER" id="PTHR11178:SF1">
    <property type="entry name" value="NFU1 IRON-SULFUR CLUSTER SCAFFOLD HOMOLOG, MITOCHONDRIAL"/>
    <property type="match status" value="1"/>
</dbReference>
<organism evidence="3 4">
    <name type="scientific">Flavobacterium frigoris</name>
    <dbReference type="NCBI Taxonomy" id="229204"/>
    <lineage>
        <taxon>Bacteria</taxon>
        <taxon>Pseudomonadati</taxon>
        <taxon>Bacteroidota</taxon>
        <taxon>Flavobacteriia</taxon>
        <taxon>Flavobacteriales</taxon>
        <taxon>Flavobacteriaceae</taxon>
        <taxon>Flavobacterium</taxon>
    </lineage>
</organism>
<dbReference type="GO" id="GO:0005506">
    <property type="term" value="F:iron ion binding"/>
    <property type="evidence" value="ECO:0007669"/>
    <property type="project" value="InterPro"/>
</dbReference>
<feature type="domain" description="Scaffold protein Nfu/NifU N-terminal" evidence="2">
    <location>
        <begin position="7"/>
        <end position="95"/>
    </location>
</feature>
<dbReference type="InterPro" id="IPR001075">
    <property type="entry name" value="NIF_FeS_clus_asmbl_NifU_C"/>
</dbReference>
<dbReference type="Gene3D" id="3.30.300.130">
    <property type="entry name" value="Fe-S cluster assembly (FSCA)"/>
    <property type="match status" value="1"/>
</dbReference>
<dbReference type="EMBL" id="FOFZ01000006">
    <property type="protein sequence ID" value="SER04463.1"/>
    <property type="molecule type" value="Genomic_DNA"/>
</dbReference>
<reference evidence="4" key="1">
    <citation type="submission" date="2016-10" db="EMBL/GenBank/DDBJ databases">
        <authorList>
            <person name="Varghese N."/>
            <person name="Submissions S."/>
        </authorList>
    </citation>
    <scope>NUCLEOTIDE SEQUENCE [LARGE SCALE GENOMIC DNA]</scope>
    <source>
        <strain evidence="4">DSM 15719</strain>
    </source>
</reference>
<dbReference type="InterPro" id="IPR036498">
    <property type="entry name" value="Nfu/NifU_N_sf"/>
</dbReference>
<evidence type="ECO:0000313" key="3">
    <source>
        <dbReference type="EMBL" id="SER04463.1"/>
    </source>
</evidence>
<sequence length="192" mass="21393">MNAPISIYTEMTPNPVTMKFVLTFLLIDEEGESIEFRTKEKAAISPLATKIFELPYVKGVFITSNFITVTKDESFEWYEVIPEIKELIKAKLALKEPLLNGELIEEKSEVPVNISGDIEQKIISILDEYIRPAVEGDGGAINFKSFENGTVTVMLKGSCHGCPSTNTTLKMGVQNMLREMLPEVKNVVTETA</sequence>
<proteinExistence type="inferred from homology"/>
<evidence type="ECO:0000256" key="1">
    <source>
        <dbReference type="ARBA" id="ARBA00006420"/>
    </source>
</evidence>
<dbReference type="SUPFAM" id="SSF110836">
    <property type="entry name" value="Hypothetical protein SAV1430"/>
    <property type="match status" value="1"/>
</dbReference>
<dbReference type="Gene3D" id="3.30.1370.70">
    <property type="entry name" value="Scaffold protein Nfu/NifU, N-terminal domain"/>
    <property type="match status" value="1"/>
</dbReference>
<accession>A0A1H9L0B0</accession>
<protein>
    <submittedName>
        <fullName evidence="3">Fe-S cluster biogenesis protein NfuA, 4Fe-4S-binding domain</fullName>
    </submittedName>
</protein>
<keyword evidence="4" id="KW-1185">Reference proteome</keyword>
<dbReference type="PANTHER" id="PTHR11178">
    <property type="entry name" value="IRON-SULFUR CLUSTER SCAFFOLD PROTEIN NFU-RELATED"/>
    <property type="match status" value="1"/>
</dbReference>
<dbReference type="Pfam" id="PF08712">
    <property type="entry name" value="Nfu_N"/>
    <property type="match status" value="1"/>
</dbReference>
<dbReference type="SUPFAM" id="SSF117916">
    <property type="entry name" value="Fe-S cluster assembly (FSCA) domain-like"/>
    <property type="match status" value="1"/>
</dbReference>
<gene>
    <name evidence="3" type="ORF">SAMN05444355_106144</name>
</gene>
<dbReference type="RefSeq" id="WP_074723347.1">
    <property type="nucleotide sequence ID" value="NZ_CBCRVS010000014.1"/>
</dbReference>
<comment type="similarity">
    <text evidence="1">Belongs to the NifU family.</text>
</comment>
<dbReference type="GO" id="GO:0016226">
    <property type="term" value="P:iron-sulfur cluster assembly"/>
    <property type="evidence" value="ECO:0007669"/>
    <property type="project" value="InterPro"/>
</dbReference>
<dbReference type="OrthoDB" id="9796965at2"/>
<dbReference type="SMART" id="SM00932">
    <property type="entry name" value="Nfu_N"/>
    <property type="match status" value="1"/>
</dbReference>
<name>A0A1H9L0B0_FLAFI</name>
<evidence type="ECO:0000313" key="4">
    <source>
        <dbReference type="Proteomes" id="UP000183658"/>
    </source>
</evidence>
<dbReference type="InterPro" id="IPR035433">
    <property type="entry name" value="NFU1-like"/>
</dbReference>
<dbReference type="InterPro" id="IPR014824">
    <property type="entry name" value="Nfu/NifU_N"/>
</dbReference>
<dbReference type="PIRSF" id="PIRSF036773">
    <property type="entry name" value="HIRIP5"/>
    <property type="match status" value="1"/>
</dbReference>
<dbReference type="InterPro" id="IPR034904">
    <property type="entry name" value="FSCA_dom_sf"/>
</dbReference>
<dbReference type="Proteomes" id="UP000183658">
    <property type="component" value="Unassembled WGS sequence"/>
</dbReference>
<dbReference type="Pfam" id="PF01106">
    <property type="entry name" value="NifU"/>
    <property type="match status" value="1"/>
</dbReference>
<dbReference type="AlphaFoldDB" id="A0A1H9L0B0"/>